<dbReference type="ExpressionAtlas" id="A0A654FKX6">
    <property type="expression patterns" value="baseline and differential"/>
</dbReference>
<gene>
    <name evidence="1" type="ORF">AN1_LOCUS16914</name>
</gene>
<accession>A0A654FKX6</accession>
<organism evidence="1 2">
    <name type="scientific">Arabidopsis thaliana</name>
    <name type="common">Mouse-ear cress</name>
    <dbReference type="NCBI Taxonomy" id="3702"/>
    <lineage>
        <taxon>Eukaryota</taxon>
        <taxon>Viridiplantae</taxon>
        <taxon>Streptophyta</taxon>
        <taxon>Embryophyta</taxon>
        <taxon>Tracheophyta</taxon>
        <taxon>Spermatophyta</taxon>
        <taxon>Magnoliopsida</taxon>
        <taxon>eudicotyledons</taxon>
        <taxon>Gunneridae</taxon>
        <taxon>Pentapetalae</taxon>
        <taxon>rosids</taxon>
        <taxon>malvids</taxon>
        <taxon>Brassicales</taxon>
        <taxon>Brassicaceae</taxon>
        <taxon>Camelineae</taxon>
        <taxon>Arabidopsis</taxon>
    </lineage>
</organism>
<dbReference type="EMBL" id="CACRSJ010000109">
    <property type="protein sequence ID" value="VYS61484.1"/>
    <property type="molecule type" value="Genomic_DNA"/>
</dbReference>
<proteinExistence type="predicted"/>
<evidence type="ECO:0000313" key="1">
    <source>
        <dbReference type="EMBL" id="VYS61484.1"/>
    </source>
</evidence>
<reference evidence="1 2" key="1">
    <citation type="submission" date="2019-11" db="EMBL/GenBank/DDBJ databases">
        <authorList>
            <person name="Jiao W.-B."/>
            <person name="Schneeberger K."/>
        </authorList>
    </citation>
    <scope>NUCLEOTIDE SEQUENCE [LARGE SCALE GENOMIC DNA]</scope>
    <source>
        <strain evidence="2">cv. An-1</strain>
    </source>
</reference>
<evidence type="ECO:0000313" key="2">
    <source>
        <dbReference type="Proteomes" id="UP000426265"/>
    </source>
</evidence>
<dbReference type="AlphaFoldDB" id="A0A654FKX6"/>
<dbReference type="Proteomes" id="UP000426265">
    <property type="component" value="Unassembled WGS sequence"/>
</dbReference>
<protein>
    <submittedName>
        <fullName evidence="1">Uncharacterized protein</fullName>
    </submittedName>
</protein>
<sequence length="118" mass="13889">MDQRRGHFQYSNMKRIFCSYLLHGENDIFAGLEEASADDTYTDNLWNSYMKDEGFERFGIPSKRGRDWEDNDLSLNQLFMKPCSSRSRKSETGSMDYDEPSLEGVAYHQIIIITERKR</sequence>
<name>A0A654FKX6_ARATH</name>